<evidence type="ECO:0000313" key="1">
    <source>
        <dbReference type="EMBL" id="CAI9166201.1"/>
    </source>
</evidence>
<name>A0ABN8Z219_RANTA</name>
<dbReference type="EMBL" id="OX459961">
    <property type="protein sequence ID" value="CAI9166201.1"/>
    <property type="molecule type" value="Genomic_DNA"/>
</dbReference>
<organism evidence="1 2">
    <name type="scientific">Rangifer tarandus platyrhynchus</name>
    <name type="common">Svalbard reindeer</name>
    <dbReference type="NCBI Taxonomy" id="3082113"/>
    <lineage>
        <taxon>Eukaryota</taxon>
        <taxon>Metazoa</taxon>
        <taxon>Chordata</taxon>
        <taxon>Craniata</taxon>
        <taxon>Vertebrata</taxon>
        <taxon>Euteleostomi</taxon>
        <taxon>Mammalia</taxon>
        <taxon>Eutheria</taxon>
        <taxon>Laurasiatheria</taxon>
        <taxon>Artiodactyla</taxon>
        <taxon>Ruminantia</taxon>
        <taxon>Pecora</taxon>
        <taxon>Cervidae</taxon>
        <taxon>Odocoileinae</taxon>
        <taxon>Rangifer</taxon>
    </lineage>
</organism>
<sequence length="121" mass="13553">MDHSMPGYSVHGFFQARILEWIAIPFSQGYSQSRIEPVSPALQADSLPSESPGKTFFMSYSPQLLKTLFCLSRLDSDWSLVLESILTNLYFRWLSSLAIIKSTGKTLSGYIFCIRACSSSP</sequence>
<protein>
    <submittedName>
        <fullName evidence="1">Uncharacterized protein</fullName>
    </submittedName>
</protein>
<accession>A0ABN8Z219</accession>
<gene>
    <name evidence="1" type="ORF">MRATA1EN1_LOCUS15163</name>
</gene>
<keyword evidence="2" id="KW-1185">Reference proteome</keyword>
<dbReference type="Proteomes" id="UP001176941">
    <property type="component" value="Chromosome 25"/>
</dbReference>
<proteinExistence type="predicted"/>
<reference evidence="1" key="1">
    <citation type="submission" date="2023-04" db="EMBL/GenBank/DDBJ databases">
        <authorList>
            <consortium name="ELIXIR-Norway"/>
        </authorList>
    </citation>
    <scope>NUCLEOTIDE SEQUENCE [LARGE SCALE GENOMIC DNA]</scope>
</reference>
<evidence type="ECO:0000313" key="2">
    <source>
        <dbReference type="Proteomes" id="UP001176941"/>
    </source>
</evidence>